<dbReference type="RefSeq" id="WP_170035027.1">
    <property type="nucleotide sequence ID" value="NZ_JABDTL010000001.1"/>
</dbReference>
<accession>A0A841H706</accession>
<feature type="compositionally biased region" description="Basic and acidic residues" evidence="1">
    <location>
        <begin position="46"/>
        <end position="66"/>
    </location>
</feature>
<keyword evidence="3" id="KW-1185">Reference proteome</keyword>
<reference evidence="2 3" key="1">
    <citation type="submission" date="2020-08" db="EMBL/GenBank/DDBJ databases">
        <title>Genomic Encyclopedia of Type Strains, Phase IV (KMG-IV): sequencing the most valuable type-strain genomes for metagenomic binning, comparative biology and taxonomic classification.</title>
        <authorList>
            <person name="Goeker M."/>
        </authorList>
    </citation>
    <scope>NUCLEOTIDE SEQUENCE [LARGE SCALE GENOMIC DNA]</scope>
    <source>
        <strain evidence="2 3">DSM 29007</strain>
    </source>
</reference>
<evidence type="ECO:0000256" key="1">
    <source>
        <dbReference type="SAM" id="MobiDB-lite"/>
    </source>
</evidence>
<evidence type="ECO:0000313" key="2">
    <source>
        <dbReference type="EMBL" id="MBB6073910.1"/>
    </source>
</evidence>
<comment type="caution">
    <text evidence="2">The sequence shown here is derived from an EMBL/GenBank/DDBJ whole genome shotgun (WGS) entry which is preliminary data.</text>
</comment>
<name>A0A841H706_9BACT</name>
<feature type="region of interest" description="Disordered" evidence="1">
    <location>
        <begin position="1"/>
        <end position="66"/>
    </location>
</feature>
<sequence>MASNNANNAGDAPTGSTELNSSPPTRDPQDNPVLQTGLNAPDVLADEVRDGTWKTAQEQRDDQRGQ</sequence>
<dbReference type="EMBL" id="JACHIA010000033">
    <property type="protein sequence ID" value="MBB6073910.1"/>
    <property type="molecule type" value="Genomic_DNA"/>
</dbReference>
<organism evidence="2 3">
    <name type="scientific">Longimicrobium terrae</name>
    <dbReference type="NCBI Taxonomy" id="1639882"/>
    <lineage>
        <taxon>Bacteria</taxon>
        <taxon>Pseudomonadati</taxon>
        <taxon>Gemmatimonadota</taxon>
        <taxon>Longimicrobiia</taxon>
        <taxon>Longimicrobiales</taxon>
        <taxon>Longimicrobiaceae</taxon>
        <taxon>Longimicrobium</taxon>
    </lineage>
</organism>
<proteinExistence type="predicted"/>
<dbReference type="Proteomes" id="UP000582837">
    <property type="component" value="Unassembled WGS sequence"/>
</dbReference>
<dbReference type="AlphaFoldDB" id="A0A841H706"/>
<evidence type="ECO:0000313" key="3">
    <source>
        <dbReference type="Proteomes" id="UP000582837"/>
    </source>
</evidence>
<gene>
    <name evidence="2" type="ORF">HNQ61_005591</name>
</gene>
<feature type="compositionally biased region" description="Polar residues" evidence="1">
    <location>
        <begin position="1"/>
        <end position="24"/>
    </location>
</feature>
<protein>
    <submittedName>
        <fullName evidence="2">Uncharacterized protein</fullName>
    </submittedName>
</protein>